<reference evidence="2" key="2">
    <citation type="submission" date="2023-04" db="EMBL/GenBank/DDBJ databases">
        <title>Molecular characterization of the Integrative and Conjugative elements harboring multidrug-resistance gene from Glaesserella (Haemophilus) parasuis.</title>
        <authorList>
            <person name="Che Y."/>
            <person name="Zhou L."/>
        </authorList>
    </citation>
    <scope>NUCLEOTIDE SEQUENCE</scope>
    <source>
        <strain evidence="2">Z44</strain>
    </source>
</reference>
<dbReference type="EMBL" id="JAODIR010000005">
    <property type="protein sequence ID" value="MDD2167398.1"/>
    <property type="molecule type" value="Genomic_DNA"/>
</dbReference>
<organism evidence="1 3">
    <name type="scientific">Glaesserella parasuis</name>
    <name type="common">Haemophilus parasuis</name>
    <dbReference type="NCBI Taxonomy" id="738"/>
    <lineage>
        <taxon>Bacteria</taxon>
        <taxon>Pseudomonadati</taxon>
        <taxon>Pseudomonadota</taxon>
        <taxon>Gammaproteobacteria</taxon>
        <taxon>Pasteurellales</taxon>
        <taxon>Pasteurellaceae</taxon>
        <taxon>Glaesserella</taxon>
    </lineage>
</organism>
<evidence type="ECO:0000313" key="3">
    <source>
        <dbReference type="Proteomes" id="UP001148834"/>
    </source>
</evidence>
<evidence type="ECO:0000313" key="2">
    <source>
        <dbReference type="EMBL" id="WGE09068.1"/>
    </source>
</evidence>
<reference evidence="1" key="1">
    <citation type="submission" date="2022-09" db="EMBL/GenBank/DDBJ databases">
        <title>Molecular characterization of Glaesserella parasuis strains circulating in commercial swine farms using whole-genome sequencing.</title>
        <authorList>
            <person name="Mugabi R."/>
            <person name="Clavijo M."/>
            <person name="Li G."/>
        </authorList>
    </citation>
    <scope>NUCLEOTIDE SEQUENCE</scope>
    <source>
        <strain evidence="1">0435-53</strain>
    </source>
</reference>
<proteinExistence type="predicted"/>
<dbReference type="Pfam" id="PF07102">
    <property type="entry name" value="YbcO"/>
    <property type="match status" value="1"/>
</dbReference>
<accession>A0A084EYX2</accession>
<dbReference type="Gene3D" id="3.30.50.20">
    <property type="entry name" value="prophage-derive protein ybcO"/>
    <property type="match status" value="1"/>
</dbReference>
<dbReference type="Proteomes" id="UP001148834">
    <property type="component" value="Unassembled WGS sequence"/>
</dbReference>
<evidence type="ECO:0000313" key="1">
    <source>
        <dbReference type="EMBL" id="MDD2167398.1"/>
    </source>
</evidence>
<dbReference type="RefSeq" id="WP_021110734.1">
    <property type="nucleotide sequence ID" value="NZ_CP049090.1"/>
</dbReference>
<dbReference type="AlphaFoldDB" id="A0A084EYX2"/>
<dbReference type="OrthoDB" id="7068425at2"/>
<dbReference type="EMBL" id="CP121769">
    <property type="protein sequence ID" value="WGE09068.1"/>
    <property type="molecule type" value="Genomic_DNA"/>
</dbReference>
<dbReference type="Proteomes" id="UP001222296">
    <property type="component" value="Chromosome"/>
</dbReference>
<name>A0A084EYX2_GLAPU</name>
<dbReference type="InterPro" id="IPR010774">
    <property type="entry name" value="YbcO"/>
</dbReference>
<sequence length="96" mass="10851">MVKINLRKEAKGRECQVRLPGVCNFNAETSVLAHYRMAGLNGVGQKPDDIIGAWACSSCHDECDRRTRKLETEFVRHAHAEGVFRTQAILRREGKL</sequence>
<protein>
    <submittedName>
        <fullName evidence="1">DUF1364 domain-containing protein</fullName>
    </submittedName>
</protein>
<gene>
    <name evidence="1" type="ORF">N5925_02005</name>
    <name evidence="2" type="ORF">QBL01_07320</name>
</gene>